<evidence type="ECO:0000313" key="1">
    <source>
        <dbReference type="EMBL" id="GGA36431.1"/>
    </source>
</evidence>
<organism evidence="1 2">
    <name type="scientific">Dyella nitratireducens</name>
    <dbReference type="NCBI Taxonomy" id="1849580"/>
    <lineage>
        <taxon>Bacteria</taxon>
        <taxon>Pseudomonadati</taxon>
        <taxon>Pseudomonadota</taxon>
        <taxon>Gammaproteobacteria</taxon>
        <taxon>Lysobacterales</taxon>
        <taxon>Rhodanobacteraceae</taxon>
        <taxon>Dyella</taxon>
    </lineage>
</organism>
<evidence type="ECO:0000313" key="2">
    <source>
        <dbReference type="Proteomes" id="UP000620046"/>
    </source>
</evidence>
<dbReference type="Proteomes" id="UP000620046">
    <property type="component" value="Unassembled WGS sequence"/>
</dbReference>
<comment type="caution">
    <text evidence="1">The sequence shown here is derived from an EMBL/GenBank/DDBJ whole genome shotgun (WGS) entry which is preliminary data.</text>
</comment>
<dbReference type="InterPro" id="IPR005358">
    <property type="entry name" value="Puta_zinc/iron-chelating_dom"/>
</dbReference>
<dbReference type="EMBL" id="BMJA01000002">
    <property type="protein sequence ID" value="GGA36431.1"/>
    <property type="molecule type" value="Genomic_DNA"/>
</dbReference>
<sequence>MGGQVPSKLTEKFDPHRLVMRGTQAYQPRCIALEGSVGVTTRCSIHPQRPSICREVLPSWESGEPYPQCDKARIAHGLSPLAPEDWIRFKDANASAA</sequence>
<name>A0ABQ1G5P1_9GAMM</name>
<dbReference type="Pfam" id="PF03692">
    <property type="entry name" value="CxxCxxCC"/>
    <property type="match status" value="1"/>
</dbReference>
<gene>
    <name evidence="1" type="ORF">GCM10010981_26880</name>
</gene>
<proteinExistence type="predicted"/>
<reference evidence="2" key="1">
    <citation type="journal article" date="2019" name="Int. J. Syst. Evol. Microbiol.">
        <title>The Global Catalogue of Microorganisms (GCM) 10K type strain sequencing project: providing services to taxonomists for standard genome sequencing and annotation.</title>
        <authorList>
            <consortium name="The Broad Institute Genomics Platform"/>
            <consortium name="The Broad Institute Genome Sequencing Center for Infectious Disease"/>
            <person name="Wu L."/>
            <person name="Ma J."/>
        </authorList>
    </citation>
    <scope>NUCLEOTIDE SEQUENCE [LARGE SCALE GENOMIC DNA]</scope>
    <source>
        <strain evidence="2">CGMCC 1.15439</strain>
    </source>
</reference>
<protein>
    <recommendedName>
        <fullName evidence="3">Ferredoxin</fullName>
    </recommendedName>
</protein>
<evidence type="ECO:0008006" key="3">
    <source>
        <dbReference type="Google" id="ProtNLM"/>
    </source>
</evidence>
<keyword evidence="2" id="KW-1185">Reference proteome</keyword>
<accession>A0ABQ1G5P1</accession>